<dbReference type="InterPro" id="IPR020476">
    <property type="entry name" value="Nudix_hydrolase"/>
</dbReference>
<dbReference type="GO" id="GO:0016787">
    <property type="term" value="F:hydrolase activity"/>
    <property type="evidence" value="ECO:0007669"/>
    <property type="project" value="UniProtKB-KW"/>
</dbReference>
<comment type="similarity">
    <text evidence="3">Belongs to the Nudix hydrolase family.</text>
</comment>
<dbReference type="Pfam" id="PF00293">
    <property type="entry name" value="NUDIX"/>
    <property type="match status" value="1"/>
</dbReference>
<keyword evidence="2 3" id="KW-0378">Hydrolase</keyword>
<protein>
    <submittedName>
        <fullName evidence="5">NUDIX hydrolase</fullName>
    </submittedName>
</protein>
<proteinExistence type="inferred from homology"/>
<comment type="cofactor">
    <cofactor evidence="1">
        <name>Mg(2+)</name>
        <dbReference type="ChEBI" id="CHEBI:18420"/>
    </cofactor>
</comment>
<comment type="caution">
    <text evidence="5">The sequence shown here is derived from an EMBL/GenBank/DDBJ whole genome shotgun (WGS) entry which is preliminary data.</text>
</comment>
<accession>A0A916ZY05</accession>
<evidence type="ECO:0000313" key="6">
    <source>
        <dbReference type="Proteomes" id="UP000644699"/>
    </source>
</evidence>
<evidence type="ECO:0000256" key="3">
    <source>
        <dbReference type="RuleBase" id="RU003476"/>
    </source>
</evidence>
<organism evidence="5 6">
    <name type="scientific">Aureimonas endophytica</name>
    <dbReference type="NCBI Taxonomy" id="2027858"/>
    <lineage>
        <taxon>Bacteria</taxon>
        <taxon>Pseudomonadati</taxon>
        <taxon>Pseudomonadota</taxon>
        <taxon>Alphaproteobacteria</taxon>
        <taxon>Hyphomicrobiales</taxon>
        <taxon>Aurantimonadaceae</taxon>
        <taxon>Aureimonas</taxon>
    </lineage>
</organism>
<dbReference type="AlphaFoldDB" id="A0A916ZY05"/>
<keyword evidence="6" id="KW-1185">Reference proteome</keyword>
<feature type="domain" description="Nudix hydrolase" evidence="4">
    <location>
        <begin position="4"/>
        <end position="131"/>
    </location>
</feature>
<dbReference type="Gene3D" id="3.90.79.10">
    <property type="entry name" value="Nucleoside Triphosphate Pyrophosphohydrolase"/>
    <property type="match status" value="1"/>
</dbReference>
<dbReference type="PROSITE" id="PS51462">
    <property type="entry name" value="NUDIX"/>
    <property type="match status" value="1"/>
</dbReference>
<evidence type="ECO:0000256" key="2">
    <source>
        <dbReference type="ARBA" id="ARBA00022801"/>
    </source>
</evidence>
<reference evidence="5" key="1">
    <citation type="journal article" date="2014" name="Int. J. Syst. Evol. Microbiol.">
        <title>Complete genome sequence of Corynebacterium casei LMG S-19264T (=DSM 44701T), isolated from a smear-ripened cheese.</title>
        <authorList>
            <consortium name="US DOE Joint Genome Institute (JGI-PGF)"/>
            <person name="Walter F."/>
            <person name="Albersmeier A."/>
            <person name="Kalinowski J."/>
            <person name="Ruckert C."/>
        </authorList>
    </citation>
    <scope>NUCLEOTIDE SEQUENCE</scope>
    <source>
        <strain evidence="5">CGMCC 1.15367</strain>
    </source>
</reference>
<reference evidence="5" key="2">
    <citation type="submission" date="2020-09" db="EMBL/GenBank/DDBJ databases">
        <authorList>
            <person name="Sun Q."/>
            <person name="Zhou Y."/>
        </authorList>
    </citation>
    <scope>NUCLEOTIDE SEQUENCE</scope>
    <source>
        <strain evidence="5">CGMCC 1.15367</strain>
    </source>
</reference>
<dbReference type="PANTHER" id="PTHR43736">
    <property type="entry name" value="ADP-RIBOSE PYROPHOSPHATASE"/>
    <property type="match status" value="1"/>
</dbReference>
<name>A0A916ZY05_9HYPH</name>
<gene>
    <name evidence="5" type="primary">nudD</name>
    <name evidence="5" type="ORF">GCM10011390_42380</name>
</gene>
<dbReference type="PRINTS" id="PR00502">
    <property type="entry name" value="NUDIXFAMILY"/>
</dbReference>
<evidence type="ECO:0000256" key="1">
    <source>
        <dbReference type="ARBA" id="ARBA00001946"/>
    </source>
</evidence>
<evidence type="ECO:0000259" key="4">
    <source>
        <dbReference type="PROSITE" id="PS51462"/>
    </source>
</evidence>
<dbReference type="PROSITE" id="PS00893">
    <property type="entry name" value="NUDIX_BOX"/>
    <property type="match status" value="1"/>
</dbReference>
<sequence length="142" mass="15282">MTRSPILGVSACLFRAGQILLVERHRPPYEGRFSLPGGRVEFGEPIASAIAREVAEETGLAIGRFVFHCLHEAIDADFHAVIAVHRAAEGLRPGTEPVAGDDARSLRFVPLEALAAMEAEGRLTDGLRRVVASAHRDHLAGL</sequence>
<dbReference type="InterPro" id="IPR000086">
    <property type="entry name" value="NUDIX_hydrolase_dom"/>
</dbReference>
<dbReference type="RefSeq" id="WP_188912054.1">
    <property type="nucleotide sequence ID" value="NZ_BMIQ01000008.1"/>
</dbReference>
<evidence type="ECO:0000313" key="5">
    <source>
        <dbReference type="EMBL" id="GGE18721.1"/>
    </source>
</evidence>
<dbReference type="EMBL" id="BMIQ01000008">
    <property type="protein sequence ID" value="GGE18721.1"/>
    <property type="molecule type" value="Genomic_DNA"/>
</dbReference>
<dbReference type="Proteomes" id="UP000644699">
    <property type="component" value="Unassembled WGS sequence"/>
</dbReference>
<dbReference type="InterPro" id="IPR020084">
    <property type="entry name" value="NUDIX_hydrolase_CS"/>
</dbReference>
<dbReference type="SUPFAM" id="SSF55811">
    <property type="entry name" value="Nudix"/>
    <property type="match status" value="1"/>
</dbReference>
<dbReference type="InterPro" id="IPR015797">
    <property type="entry name" value="NUDIX_hydrolase-like_dom_sf"/>
</dbReference>
<dbReference type="PANTHER" id="PTHR43736:SF1">
    <property type="entry name" value="DIHYDRONEOPTERIN TRIPHOSPHATE DIPHOSPHATASE"/>
    <property type="match status" value="1"/>
</dbReference>